<dbReference type="AlphaFoldDB" id="A0A2T1DB55"/>
<gene>
    <name evidence="1" type="ORF">C7B65_17825</name>
</gene>
<evidence type="ECO:0000313" key="2">
    <source>
        <dbReference type="Proteomes" id="UP000238634"/>
    </source>
</evidence>
<accession>A0A2T1DB55</accession>
<keyword evidence="2" id="KW-1185">Reference proteome</keyword>
<dbReference type="STRING" id="1920490.GCA_001895925_00540"/>
<sequence>MIISDIDYVEEVTTLSDVEGGGRWSRGSDEGYAGSNNSWFSMIQPILQSLNIFPAASSTVANLGGTSIGNTAISTNISMPIFIVINQFGSGRGGNRNRFYF</sequence>
<proteinExistence type="predicted"/>
<dbReference type="Proteomes" id="UP000238634">
    <property type="component" value="Unassembled WGS sequence"/>
</dbReference>
<name>A0A2T1DB55_9CYAN</name>
<comment type="caution">
    <text evidence="1">The sequence shown here is derived from an EMBL/GenBank/DDBJ whole genome shotgun (WGS) entry which is preliminary data.</text>
</comment>
<protein>
    <submittedName>
        <fullName evidence="1">Uncharacterized protein</fullName>
    </submittedName>
</protein>
<dbReference type="EMBL" id="PVWG01000024">
    <property type="protein sequence ID" value="PSB17762.1"/>
    <property type="molecule type" value="Genomic_DNA"/>
</dbReference>
<reference evidence="1 2" key="1">
    <citation type="submission" date="2018-02" db="EMBL/GenBank/DDBJ databases">
        <authorList>
            <person name="Cohen D.B."/>
            <person name="Kent A.D."/>
        </authorList>
    </citation>
    <scope>NUCLEOTIDE SEQUENCE [LARGE SCALE GENOMIC DNA]</scope>
    <source>
        <strain evidence="1 2">ULC007</strain>
    </source>
</reference>
<dbReference type="RefSeq" id="WP_073073075.1">
    <property type="nucleotide sequence ID" value="NZ_MPPI01000020.1"/>
</dbReference>
<evidence type="ECO:0000313" key="1">
    <source>
        <dbReference type="EMBL" id="PSB17762.1"/>
    </source>
</evidence>
<reference evidence="1 2" key="2">
    <citation type="submission" date="2018-03" db="EMBL/GenBank/DDBJ databases">
        <title>The ancient ancestry and fast evolution of plastids.</title>
        <authorList>
            <person name="Moore K.R."/>
            <person name="Magnabosco C."/>
            <person name="Momper L."/>
            <person name="Gold D.A."/>
            <person name="Bosak T."/>
            <person name="Fournier G.P."/>
        </authorList>
    </citation>
    <scope>NUCLEOTIDE SEQUENCE [LARGE SCALE GENOMIC DNA]</scope>
    <source>
        <strain evidence="1 2">ULC007</strain>
    </source>
</reference>
<dbReference type="OrthoDB" id="574659at2"/>
<organism evidence="1 2">
    <name type="scientific">Phormidesmis priestleyi ULC007</name>
    <dbReference type="NCBI Taxonomy" id="1920490"/>
    <lineage>
        <taxon>Bacteria</taxon>
        <taxon>Bacillati</taxon>
        <taxon>Cyanobacteriota</taxon>
        <taxon>Cyanophyceae</taxon>
        <taxon>Leptolyngbyales</taxon>
        <taxon>Leptolyngbyaceae</taxon>
        <taxon>Phormidesmis</taxon>
    </lineage>
</organism>